<keyword evidence="7" id="KW-1185">Reference proteome</keyword>
<reference evidence="6 7" key="2">
    <citation type="journal article" date="2015" name="Genome Announc.">
        <title>Complete Genome Sequence of Coriobacteriaceae Strain 68-1-3, a Novel Mucus-Degrading Isolate from the Swine Intestinal Tract.</title>
        <authorList>
            <person name="Looft T."/>
            <person name="Bayles D.O."/>
            <person name="Alt D.P."/>
            <person name="Stanton T.B."/>
        </authorList>
    </citation>
    <scope>NUCLEOTIDE SEQUENCE [LARGE SCALE GENOMIC DNA]</scope>
    <source>
        <strain evidence="6 7">68-1-3</strain>
    </source>
</reference>
<dbReference type="SUPFAM" id="SSF46894">
    <property type="entry name" value="C-terminal effector domain of the bipartite response regulators"/>
    <property type="match status" value="1"/>
</dbReference>
<feature type="transmembrane region" description="Helical" evidence="4">
    <location>
        <begin position="85"/>
        <end position="107"/>
    </location>
</feature>
<evidence type="ECO:0000256" key="4">
    <source>
        <dbReference type="SAM" id="Phobius"/>
    </source>
</evidence>
<feature type="transmembrane region" description="Helical" evidence="4">
    <location>
        <begin position="355"/>
        <end position="374"/>
    </location>
</feature>
<feature type="transmembrane region" description="Helical" evidence="4">
    <location>
        <begin position="329"/>
        <end position="349"/>
    </location>
</feature>
<protein>
    <submittedName>
        <fullName evidence="6">LuxR family transcriptional regulator</fullName>
    </submittedName>
</protein>
<dbReference type="Proteomes" id="UP000031121">
    <property type="component" value="Chromosome"/>
</dbReference>
<dbReference type="PROSITE" id="PS50043">
    <property type="entry name" value="HTH_LUXR_2"/>
    <property type="match status" value="1"/>
</dbReference>
<feature type="transmembrane region" description="Helical" evidence="4">
    <location>
        <begin position="302"/>
        <end position="322"/>
    </location>
</feature>
<accession>A0A0A8B1M5</accession>
<sequence>MDAHQHREFAAHWRSAFGRVSAIPFVFLGVGLYRAWLSIFFRFDAFPGIGVSDYFLFESAIGIASLALAFAAGRMGPLWQRPRTHVACAALMTAGAALLSFGCFALESPALRIGGLVLGGAGLGALILMWAEFYGSLNPLRVALYHALAISLGEAIKWLFMGLDTSHLVIFAIALPPVCFACVHASMKRLPEKQLGRPSVTGDAKSIPWKPIVLMATCTFAAAFGALPNQPLVGGNIAGALFVTALVFFGVLSASKWFNFDTVYQLAFPLFIVGFLFVMPAFGGNGQIMAFCYDAGYTMLSMYIMIVLSNITYRFGVSAVWLNGIERGIRYLVELAGWLTFFVASSHLGQNESGTLYDAIAIVVVLAFLVIFFTERGLSAKWGIVLDDSLEDESKASQSAMRASDLSRSFGLTPREEEVLQLLAQHMTVADIERALFVSQGTVKAHISHIYRKIGIHSKGELFDLLEGGR</sequence>
<dbReference type="OrthoDB" id="3686176at2"/>
<dbReference type="HOGENOM" id="CLU_027066_3_1_11"/>
<dbReference type="Pfam" id="PF00196">
    <property type="entry name" value="GerE"/>
    <property type="match status" value="1"/>
</dbReference>
<dbReference type="SMART" id="SM00421">
    <property type="entry name" value="HTH_LUXR"/>
    <property type="match status" value="1"/>
</dbReference>
<feature type="transmembrane region" description="Helical" evidence="4">
    <location>
        <begin position="21"/>
        <end position="43"/>
    </location>
</feature>
<dbReference type="PANTHER" id="PTHR44688:SF16">
    <property type="entry name" value="DNA-BINDING TRANSCRIPTIONAL ACTIVATOR DEVR_DOSR"/>
    <property type="match status" value="1"/>
</dbReference>
<dbReference type="RefSeq" id="WP_039687926.1">
    <property type="nucleotide sequence ID" value="NZ_CP009302.1"/>
</dbReference>
<evidence type="ECO:0000256" key="1">
    <source>
        <dbReference type="ARBA" id="ARBA00023015"/>
    </source>
</evidence>
<dbReference type="EMBL" id="CP009302">
    <property type="protein sequence ID" value="AJC11391.1"/>
    <property type="molecule type" value="Genomic_DNA"/>
</dbReference>
<dbReference type="InterPro" id="IPR000792">
    <property type="entry name" value="Tscrpt_reg_LuxR_C"/>
</dbReference>
<organism evidence="6 7">
    <name type="scientific">Berryella intestinalis</name>
    <dbReference type="NCBI Taxonomy" id="1531429"/>
    <lineage>
        <taxon>Bacteria</taxon>
        <taxon>Bacillati</taxon>
        <taxon>Actinomycetota</taxon>
        <taxon>Coriobacteriia</taxon>
        <taxon>Eggerthellales</taxon>
        <taxon>Eggerthellaceae</taxon>
        <taxon>Berryella</taxon>
    </lineage>
</organism>
<reference evidence="7" key="1">
    <citation type="submission" date="2014-08" db="EMBL/GenBank/DDBJ databases">
        <title>Coriobacteriaceae sp. complete genome.</title>
        <authorList>
            <person name="Looft T."/>
            <person name="Bayles D.O."/>
            <person name="Stanton T.B."/>
        </authorList>
    </citation>
    <scope>NUCLEOTIDE SEQUENCE [LARGE SCALE GENOMIC DNA]</scope>
    <source>
        <strain evidence="7">68-1-3</strain>
    </source>
</reference>
<keyword evidence="4" id="KW-0812">Transmembrane</keyword>
<dbReference type="GO" id="GO:0003677">
    <property type="term" value="F:DNA binding"/>
    <property type="evidence" value="ECO:0007669"/>
    <property type="project" value="UniProtKB-KW"/>
</dbReference>
<feature type="transmembrane region" description="Helical" evidence="4">
    <location>
        <begin position="207"/>
        <end position="227"/>
    </location>
</feature>
<keyword evidence="4" id="KW-0472">Membrane</keyword>
<dbReference type="KEGG" id="cbac:JI75_00410"/>
<keyword evidence="3" id="KW-0804">Transcription</keyword>
<dbReference type="PANTHER" id="PTHR44688">
    <property type="entry name" value="DNA-BINDING TRANSCRIPTIONAL ACTIVATOR DEVR_DOSR"/>
    <property type="match status" value="1"/>
</dbReference>
<gene>
    <name evidence="6" type="ORF">JI75_00410</name>
</gene>
<dbReference type="Gene3D" id="1.10.10.10">
    <property type="entry name" value="Winged helix-like DNA-binding domain superfamily/Winged helix DNA-binding domain"/>
    <property type="match status" value="1"/>
</dbReference>
<dbReference type="STRING" id="1531429.JI75_00410"/>
<feature type="transmembrane region" description="Helical" evidence="4">
    <location>
        <begin position="263"/>
        <end position="282"/>
    </location>
</feature>
<dbReference type="GO" id="GO:0006355">
    <property type="term" value="P:regulation of DNA-templated transcription"/>
    <property type="evidence" value="ECO:0007669"/>
    <property type="project" value="InterPro"/>
</dbReference>
<proteinExistence type="predicted"/>
<feature type="transmembrane region" description="Helical" evidence="4">
    <location>
        <begin position="167"/>
        <end position="186"/>
    </location>
</feature>
<feature type="domain" description="HTH luxR-type" evidence="5">
    <location>
        <begin position="405"/>
        <end position="470"/>
    </location>
</feature>
<dbReference type="AlphaFoldDB" id="A0A0A8B1M5"/>
<evidence type="ECO:0000259" key="5">
    <source>
        <dbReference type="PROSITE" id="PS50043"/>
    </source>
</evidence>
<dbReference type="InterPro" id="IPR036388">
    <property type="entry name" value="WH-like_DNA-bd_sf"/>
</dbReference>
<feature type="transmembrane region" description="Helical" evidence="4">
    <location>
        <begin position="113"/>
        <end position="131"/>
    </location>
</feature>
<name>A0A0A8B1M5_9ACTN</name>
<dbReference type="CDD" id="cd06170">
    <property type="entry name" value="LuxR_C_like"/>
    <property type="match status" value="1"/>
</dbReference>
<evidence type="ECO:0000256" key="3">
    <source>
        <dbReference type="ARBA" id="ARBA00023163"/>
    </source>
</evidence>
<keyword evidence="4" id="KW-1133">Transmembrane helix</keyword>
<keyword evidence="1" id="KW-0805">Transcription regulation</keyword>
<feature type="transmembrane region" description="Helical" evidence="4">
    <location>
        <begin position="55"/>
        <end position="73"/>
    </location>
</feature>
<dbReference type="PRINTS" id="PR00038">
    <property type="entry name" value="HTHLUXR"/>
</dbReference>
<feature type="transmembrane region" description="Helical" evidence="4">
    <location>
        <begin position="143"/>
        <end position="161"/>
    </location>
</feature>
<evidence type="ECO:0000256" key="2">
    <source>
        <dbReference type="ARBA" id="ARBA00023125"/>
    </source>
</evidence>
<feature type="transmembrane region" description="Helical" evidence="4">
    <location>
        <begin position="233"/>
        <end position="251"/>
    </location>
</feature>
<evidence type="ECO:0000313" key="6">
    <source>
        <dbReference type="EMBL" id="AJC11391.1"/>
    </source>
</evidence>
<evidence type="ECO:0000313" key="7">
    <source>
        <dbReference type="Proteomes" id="UP000031121"/>
    </source>
</evidence>
<keyword evidence="2" id="KW-0238">DNA-binding</keyword>
<dbReference type="InterPro" id="IPR016032">
    <property type="entry name" value="Sig_transdc_resp-reg_C-effctor"/>
</dbReference>